<feature type="non-terminal residue" evidence="2">
    <location>
        <position position="1"/>
    </location>
</feature>
<gene>
    <name evidence="2" type="ORF">KI387_021035</name>
</gene>
<feature type="region of interest" description="Disordered" evidence="1">
    <location>
        <begin position="69"/>
        <end position="126"/>
    </location>
</feature>
<proteinExistence type="predicted"/>
<feature type="non-terminal residue" evidence="2">
    <location>
        <position position="126"/>
    </location>
</feature>
<dbReference type="EMBL" id="JAHRHJ020000004">
    <property type="protein sequence ID" value="KAH9319266.1"/>
    <property type="molecule type" value="Genomic_DNA"/>
</dbReference>
<evidence type="ECO:0000256" key="1">
    <source>
        <dbReference type="SAM" id="MobiDB-lite"/>
    </source>
</evidence>
<evidence type="ECO:0000313" key="2">
    <source>
        <dbReference type="EMBL" id="KAH9319266.1"/>
    </source>
</evidence>
<organism evidence="2 3">
    <name type="scientific">Taxus chinensis</name>
    <name type="common">Chinese yew</name>
    <name type="synonym">Taxus wallichiana var. chinensis</name>
    <dbReference type="NCBI Taxonomy" id="29808"/>
    <lineage>
        <taxon>Eukaryota</taxon>
        <taxon>Viridiplantae</taxon>
        <taxon>Streptophyta</taxon>
        <taxon>Embryophyta</taxon>
        <taxon>Tracheophyta</taxon>
        <taxon>Spermatophyta</taxon>
        <taxon>Pinopsida</taxon>
        <taxon>Pinidae</taxon>
        <taxon>Conifers II</taxon>
        <taxon>Cupressales</taxon>
        <taxon>Taxaceae</taxon>
        <taxon>Taxus</taxon>
    </lineage>
</organism>
<protein>
    <submittedName>
        <fullName evidence="2">Uncharacterized protein</fullName>
    </submittedName>
</protein>
<keyword evidence="3" id="KW-1185">Reference proteome</keyword>
<dbReference type="AlphaFoldDB" id="A0AA38LCR1"/>
<accession>A0AA38LCR1</accession>
<comment type="caution">
    <text evidence="2">The sequence shown here is derived from an EMBL/GenBank/DDBJ whole genome shotgun (WGS) entry which is preliminary data.</text>
</comment>
<name>A0AA38LCR1_TAXCH</name>
<reference evidence="2 3" key="1">
    <citation type="journal article" date="2021" name="Nat. Plants">
        <title>The Taxus genome provides insights into paclitaxel biosynthesis.</title>
        <authorList>
            <person name="Xiong X."/>
            <person name="Gou J."/>
            <person name="Liao Q."/>
            <person name="Li Y."/>
            <person name="Zhou Q."/>
            <person name="Bi G."/>
            <person name="Li C."/>
            <person name="Du R."/>
            <person name="Wang X."/>
            <person name="Sun T."/>
            <person name="Guo L."/>
            <person name="Liang H."/>
            <person name="Lu P."/>
            <person name="Wu Y."/>
            <person name="Zhang Z."/>
            <person name="Ro D.K."/>
            <person name="Shang Y."/>
            <person name="Huang S."/>
            <person name="Yan J."/>
        </authorList>
    </citation>
    <scope>NUCLEOTIDE SEQUENCE [LARGE SCALE GENOMIC DNA]</scope>
    <source>
        <strain evidence="2">Ta-2019</strain>
    </source>
</reference>
<feature type="compositionally biased region" description="Polar residues" evidence="1">
    <location>
        <begin position="72"/>
        <end position="84"/>
    </location>
</feature>
<sequence length="126" mass="14538">IKDFNLYQVLEGLKDDDEDLQSFEYETSIKHTPLEDLDWYKKERDDLVEILAPVLIRTKVWFDRKVRELKKNQSGSSSRDTSTPGKEAHTPNTEVPEKTPPPSSIKEPESSTPSSSTQVYQKKIKE</sequence>
<dbReference type="Proteomes" id="UP000824469">
    <property type="component" value="Unassembled WGS sequence"/>
</dbReference>
<evidence type="ECO:0000313" key="3">
    <source>
        <dbReference type="Proteomes" id="UP000824469"/>
    </source>
</evidence>